<dbReference type="AlphaFoldDB" id="A0A941D177"/>
<accession>A0A941D177</accession>
<protein>
    <submittedName>
        <fullName evidence="1">Uncharacterized protein</fullName>
    </submittedName>
</protein>
<name>A0A941D177_9CAUL</name>
<sequence length="75" mass="8113">MTARIHGAIYPAPSEGLPMIIAIFKDGELAGCNIAADEAQAEEMIKTAVAELQRLEVLSNLPTNTITVRRPVQPR</sequence>
<dbReference type="Proteomes" id="UP000622580">
    <property type="component" value="Unassembled WGS sequence"/>
</dbReference>
<dbReference type="EMBL" id="JAGSGD010000001">
    <property type="protein sequence ID" value="MBR7619524.1"/>
    <property type="molecule type" value="Genomic_DNA"/>
</dbReference>
<organism evidence="1 3">
    <name type="scientific">Phenylobacterium glaciei</name>
    <dbReference type="NCBI Taxonomy" id="2803784"/>
    <lineage>
        <taxon>Bacteria</taxon>
        <taxon>Pseudomonadati</taxon>
        <taxon>Pseudomonadota</taxon>
        <taxon>Alphaproteobacteria</taxon>
        <taxon>Caulobacterales</taxon>
        <taxon>Caulobacteraceae</taxon>
        <taxon>Phenylobacterium</taxon>
    </lineage>
</organism>
<reference evidence="1" key="2">
    <citation type="submission" date="2021-04" db="EMBL/GenBank/DDBJ databases">
        <title>Draft genome assembly of strain Phenylobacterium sp. 20VBR1 using MiniION and Illumina platforms.</title>
        <authorList>
            <person name="Thomas F.A."/>
            <person name="Krishnan K.P."/>
            <person name="Sinha R.K."/>
        </authorList>
    </citation>
    <scope>NUCLEOTIDE SEQUENCE</scope>
    <source>
        <strain evidence="1">20VBR1</strain>
    </source>
</reference>
<evidence type="ECO:0000313" key="2">
    <source>
        <dbReference type="EMBL" id="QQZ51845.1"/>
    </source>
</evidence>
<dbReference type="EMBL" id="CP068570">
    <property type="protein sequence ID" value="QQZ51845.1"/>
    <property type="molecule type" value="Genomic_DNA"/>
</dbReference>
<evidence type="ECO:0000313" key="1">
    <source>
        <dbReference type="EMBL" id="MBR7619524.1"/>
    </source>
</evidence>
<proteinExistence type="predicted"/>
<keyword evidence="3" id="KW-1185">Reference proteome</keyword>
<dbReference type="RefSeq" id="WP_215339873.1">
    <property type="nucleotide sequence ID" value="NZ_JAGSGD010000001.1"/>
</dbReference>
<gene>
    <name evidence="1" type="ORF">JKL49_09010</name>
    <name evidence="2" type="ORF">JKL49_13810</name>
</gene>
<reference evidence="2" key="1">
    <citation type="submission" date="2021-01" db="EMBL/GenBank/DDBJ databases">
        <title>Genome sequence of Phenylobacterium sp. 20VBR1 isolated from a valley glaceir, Ny-Alesund, Svalbard.</title>
        <authorList>
            <person name="Thomas F.A."/>
            <person name="Krishnan K.P."/>
            <person name="Sinha R.K."/>
        </authorList>
    </citation>
    <scope>NUCLEOTIDE SEQUENCE</scope>
    <source>
        <strain evidence="2">20VBR1</strain>
    </source>
</reference>
<evidence type="ECO:0000313" key="3">
    <source>
        <dbReference type="Proteomes" id="UP000622580"/>
    </source>
</evidence>